<evidence type="ECO:0000313" key="1">
    <source>
        <dbReference type="EMBL" id="KAJ9114074.1"/>
    </source>
</evidence>
<name>A0ACC2WSD9_9TREE</name>
<reference evidence="1" key="1">
    <citation type="submission" date="2023-04" db="EMBL/GenBank/DDBJ databases">
        <title>Draft Genome sequencing of Naganishia species isolated from polar environments using Oxford Nanopore Technology.</title>
        <authorList>
            <person name="Leo P."/>
            <person name="Venkateswaran K."/>
        </authorList>
    </citation>
    <scope>NUCLEOTIDE SEQUENCE</scope>
    <source>
        <strain evidence="1">MNA-CCFEE 5425</strain>
    </source>
</reference>
<keyword evidence="2" id="KW-1185">Reference proteome</keyword>
<comment type="caution">
    <text evidence="1">The sequence shown here is derived from an EMBL/GenBank/DDBJ whole genome shotgun (WGS) entry which is preliminary data.</text>
</comment>
<sequence>MPVPPRACMRCIERKRKCDHKRPRCGFCSRTAGVCEYPLPQQRRGPLGGFSRLAAERAAACEDALAFLLAQPVVRSCLVSLDDQDATIPQVLDRNLSKESRSAWWSVHPLDSITHLLSYPTNNQPTSSTRRQESAAVRPKSVQEPADENGATSSDSYPNDAAATGYEREPSTMSREKFLAFECAQRELTTLFGSSPIVHPSSTTIPQQTSNLWSHQELALDSFESAPVPMPNNDSGYVVPYGHHHGLCQNEQAYHSNTEHVSGTAGDVNGGVLPNHLDHRNVRPDTTLLQRQSDTTKLDTLAAWSDRLHPTNPLIAFNEVGLGEESDAYTTLPRILDAPLLDTTLPKTLDATHLDSVGQPYILDHLHSWKDLMRESSNNRSIAPGIVKTQARIKQLDRKRAANNDASSPATEYREKGAEGKVGLFDSQDATYPSALALNHLLEVNELRRANQSRALSKGLVNSICALASRFSDQSSFLDSDGHPDFSICDSYSDAAKQALLPLLAIPTLEVLQSYILLTWSEWGNGRDAGVWMYTGICVRMAQDLGLAIGSRGRAEAELDAHSMAAQQKAELTFWAVFFLDRVVSYGTGRRVTLSEEDIQIPLPHSSIGGVPYAEVPRDPWFAMIRILRYRGMVGDIMNAKEMKGTESASLSFLQREMADYYRSLPPSLQFTPKNFELYSHTNQTSTFTLIHLLFHATIILLHRPSLLQASDANINFALIGTLHERSKEISKSSARSIADILHYVELLGPSRAIYCNLFVDHAIFLTAMSFLADLADEPQDTDSMLSILADTQFQRCRAALRKLASYWGGTEFVCGVIDQRSAGLTGGAVHSLEARNPGPMAGVECSLDRLRGGGSMSSNSMNRPASPTLAEGVQPQNSMADAVSNQGLSFVGLLDPEPRDRGRMSLVEQAWLGSSLLSVETGATAEGLEMRQDRFMLFQDLYG</sequence>
<evidence type="ECO:0000313" key="2">
    <source>
        <dbReference type="Proteomes" id="UP001243375"/>
    </source>
</evidence>
<accession>A0ACC2WSD9</accession>
<proteinExistence type="predicted"/>
<organism evidence="1 2">
    <name type="scientific">Naganishia vaughanmartiniae</name>
    <dbReference type="NCBI Taxonomy" id="1424756"/>
    <lineage>
        <taxon>Eukaryota</taxon>
        <taxon>Fungi</taxon>
        <taxon>Dikarya</taxon>
        <taxon>Basidiomycota</taxon>
        <taxon>Agaricomycotina</taxon>
        <taxon>Tremellomycetes</taxon>
        <taxon>Filobasidiales</taxon>
        <taxon>Filobasidiaceae</taxon>
        <taxon>Naganishia</taxon>
    </lineage>
</organism>
<dbReference type="Proteomes" id="UP001243375">
    <property type="component" value="Unassembled WGS sequence"/>
</dbReference>
<protein>
    <submittedName>
        <fullName evidence="1">Uncharacterized protein</fullName>
    </submittedName>
</protein>
<dbReference type="EMBL" id="JASBWU010000020">
    <property type="protein sequence ID" value="KAJ9114074.1"/>
    <property type="molecule type" value="Genomic_DNA"/>
</dbReference>
<gene>
    <name evidence="1" type="ORF">QFC22_005894</name>
</gene>